<keyword evidence="2" id="KW-1185">Reference proteome</keyword>
<reference evidence="1 2" key="2">
    <citation type="journal article" date="2019" name="G3 (Bethesda)">
        <title>Hybrid Assembly of the Genome of the Entomopathogenic Nematode Steinernema carpocapsae Identifies the X-Chromosome.</title>
        <authorList>
            <person name="Serra L."/>
            <person name="Macchietto M."/>
            <person name="Macias-Munoz A."/>
            <person name="McGill C.J."/>
            <person name="Rodriguez I.M."/>
            <person name="Rodriguez B."/>
            <person name="Murad R."/>
            <person name="Mortazavi A."/>
        </authorList>
    </citation>
    <scope>NUCLEOTIDE SEQUENCE [LARGE SCALE GENOMIC DNA]</scope>
    <source>
        <strain evidence="1 2">ALL</strain>
    </source>
</reference>
<reference evidence="1 2" key="1">
    <citation type="journal article" date="2015" name="Genome Biol.">
        <title>Comparative genomics of Steinernema reveals deeply conserved gene regulatory networks.</title>
        <authorList>
            <person name="Dillman A.R."/>
            <person name="Macchietto M."/>
            <person name="Porter C.F."/>
            <person name="Rogers A."/>
            <person name="Williams B."/>
            <person name="Antoshechkin I."/>
            <person name="Lee M.M."/>
            <person name="Goodwin Z."/>
            <person name="Lu X."/>
            <person name="Lewis E.E."/>
            <person name="Goodrich-Blair H."/>
            <person name="Stock S.P."/>
            <person name="Adams B.J."/>
            <person name="Sternberg P.W."/>
            <person name="Mortazavi A."/>
        </authorList>
    </citation>
    <scope>NUCLEOTIDE SEQUENCE [LARGE SCALE GENOMIC DNA]</scope>
    <source>
        <strain evidence="1 2">ALL</strain>
    </source>
</reference>
<organism evidence="1 2">
    <name type="scientific">Steinernema carpocapsae</name>
    <name type="common">Entomopathogenic nematode</name>
    <dbReference type="NCBI Taxonomy" id="34508"/>
    <lineage>
        <taxon>Eukaryota</taxon>
        <taxon>Metazoa</taxon>
        <taxon>Ecdysozoa</taxon>
        <taxon>Nematoda</taxon>
        <taxon>Chromadorea</taxon>
        <taxon>Rhabditida</taxon>
        <taxon>Tylenchina</taxon>
        <taxon>Panagrolaimomorpha</taxon>
        <taxon>Strongyloidoidea</taxon>
        <taxon>Steinernematidae</taxon>
        <taxon>Steinernema</taxon>
    </lineage>
</organism>
<name>A0A4U5PJ62_STECR</name>
<accession>A0A4U5PJ62</accession>
<dbReference type="AlphaFoldDB" id="A0A4U5PJ62"/>
<evidence type="ECO:0000313" key="1">
    <source>
        <dbReference type="EMBL" id="TKR96630.1"/>
    </source>
</evidence>
<gene>
    <name evidence="1" type="ORF">L596_010625</name>
</gene>
<sequence length="109" mass="12656">MEPKMAEIIADETKYDKKPQSGRFTGMTKLSVTFNLSIYADQELVEIALKLRANCKALLQRLLKPPNLRSFDLLLPMELELEDDLLNFVSLENFINPNYRNFMLDTSNR</sequence>
<evidence type="ECO:0000313" key="2">
    <source>
        <dbReference type="Proteomes" id="UP000298663"/>
    </source>
</evidence>
<dbReference type="EMBL" id="AZBU02000002">
    <property type="protein sequence ID" value="TKR96630.1"/>
    <property type="molecule type" value="Genomic_DNA"/>
</dbReference>
<comment type="caution">
    <text evidence="1">The sequence shown here is derived from an EMBL/GenBank/DDBJ whole genome shotgun (WGS) entry which is preliminary data.</text>
</comment>
<protein>
    <submittedName>
        <fullName evidence="1">Uncharacterized protein</fullName>
    </submittedName>
</protein>
<proteinExistence type="predicted"/>
<dbReference type="Proteomes" id="UP000298663">
    <property type="component" value="Unassembled WGS sequence"/>
</dbReference>